<dbReference type="Proteomes" id="UP000290289">
    <property type="component" value="Chromosome 5"/>
</dbReference>
<keyword evidence="3" id="KW-1185">Reference proteome</keyword>
<dbReference type="InterPro" id="IPR036397">
    <property type="entry name" value="RNaseH_sf"/>
</dbReference>
<gene>
    <name evidence="2" type="ORF">DVH24_021445</name>
</gene>
<organism evidence="2 3">
    <name type="scientific">Malus domestica</name>
    <name type="common">Apple</name>
    <name type="synonym">Pyrus malus</name>
    <dbReference type="NCBI Taxonomy" id="3750"/>
    <lineage>
        <taxon>Eukaryota</taxon>
        <taxon>Viridiplantae</taxon>
        <taxon>Streptophyta</taxon>
        <taxon>Embryophyta</taxon>
        <taxon>Tracheophyta</taxon>
        <taxon>Spermatophyta</taxon>
        <taxon>Magnoliopsida</taxon>
        <taxon>eudicotyledons</taxon>
        <taxon>Gunneridae</taxon>
        <taxon>Pentapetalae</taxon>
        <taxon>rosids</taxon>
        <taxon>fabids</taxon>
        <taxon>Rosales</taxon>
        <taxon>Rosaceae</taxon>
        <taxon>Amygdaloideae</taxon>
        <taxon>Maleae</taxon>
        <taxon>Malus</taxon>
    </lineage>
</organism>
<comment type="caution">
    <text evidence="2">The sequence shown here is derived from an EMBL/GenBank/DDBJ whole genome shotgun (WGS) entry which is preliminary data.</text>
</comment>
<protein>
    <recommendedName>
        <fullName evidence="1">RNase H type-1 domain-containing protein</fullName>
    </recommendedName>
</protein>
<reference evidence="2 3" key="1">
    <citation type="submission" date="2018-10" db="EMBL/GenBank/DDBJ databases">
        <title>A high-quality apple genome assembly.</title>
        <authorList>
            <person name="Hu J."/>
        </authorList>
    </citation>
    <scope>NUCLEOTIDE SEQUENCE [LARGE SCALE GENOMIC DNA]</scope>
    <source>
        <strain evidence="3">cv. HFTH1</strain>
        <tissue evidence="2">Young leaf</tissue>
    </source>
</reference>
<feature type="domain" description="RNase H type-1" evidence="1">
    <location>
        <begin position="16"/>
        <end position="92"/>
    </location>
</feature>
<dbReference type="Gene3D" id="3.30.420.10">
    <property type="entry name" value="Ribonuclease H-like superfamily/Ribonuclease H"/>
    <property type="match status" value="1"/>
</dbReference>
<dbReference type="InterPro" id="IPR002156">
    <property type="entry name" value="RNaseH_domain"/>
</dbReference>
<proteinExistence type="predicted"/>
<dbReference type="Pfam" id="PF13456">
    <property type="entry name" value="RVT_3"/>
    <property type="match status" value="1"/>
</dbReference>
<name>A0A498K042_MALDO</name>
<dbReference type="PANTHER" id="PTHR47723:SF24">
    <property type="entry name" value="RNASE H TYPE-1 DOMAIN-CONTAINING PROTEIN"/>
    <property type="match status" value="1"/>
</dbReference>
<dbReference type="InterPro" id="IPR053151">
    <property type="entry name" value="RNase_H-like"/>
</dbReference>
<evidence type="ECO:0000313" key="2">
    <source>
        <dbReference type="EMBL" id="RXH99643.1"/>
    </source>
</evidence>
<accession>A0A498K042</accession>
<evidence type="ECO:0000259" key="1">
    <source>
        <dbReference type="Pfam" id="PF13456"/>
    </source>
</evidence>
<dbReference type="CDD" id="cd06222">
    <property type="entry name" value="RNase_H_like"/>
    <property type="match status" value="1"/>
</dbReference>
<evidence type="ECO:0000313" key="3">
    <source>
        <dbReference type="Proteomes" id="UP000290289"/>
    </source>
</evidence>
<dbReference type="EMBL" id="RDQH01000331">
    <property type="protein sequence ID" value="RXH99643.1"/>
    <property type="molecule type" value="Genomic_DNA"/>
</dbReference>
<dbReference type="AlphaFoldDB" id="A0A498K042"/>
<dbReference type="GO" id="GO:0004523">
    <property type="term" value="F:RNA-DNA hybrid ribonuclease activity"/>
    <property type="evidence" value="ECO:0007669"/>
    <property type="project" value="InterPro"/>
</dbReference>
<dbReference type="PANTHER" id="PTHR47723">
    <property type="entry name" value="OS05G0353850 PROTEIN"/>
    <property type="match status" value="1"/>
</dbReference>
<dbReference type="InterPro" id="IPR044730">
    <property type="entry name" value="RNase_H-like_dom_plant"/>
</dbReference>
<dbReference type="GO" id="GO:0003676">
    <property type="term" value="F:nucleic acid binding"/>
    <property type="evidence" value="ECO:0007669"/>
    <property type="project" value="InterPro"/>
</dbReference>
<sequence>MHFRSLFHLFTPKPLAAREGLLLATQKGLQNIILECNSLQIVSALQRSVIDLSDIGHIIEDLKVLLLGVTKASSSHVRHQANKAAHCLAHFALSSSSDYTWFEEPPDIIIDVLLADNSSLM</sequence>